<dbReference type="STRING" id="996166.SAMN05192554_109142"/>
<keyword evidence="1" id="KW-0812">Transmembrane</keyword>
<organism evidence="2 3">
    <name type="scientific">Haloarchaeobius iranensis</name>
    <dbReference type="NCBI Taxonomy" id="996166"/>
    <lineage>
        <taxon>Archaea</taxon>
        <taxon>Methanobacteriati</taxon>
        <taxon>Methanobacteriota</taxon>
        <taxon>Stenosarchaea group</taxon>
        <taxon>Halobacteria</taxon>
        <taxon>Halobacteriales</taxon>
        <taxon>Halorubellaceae</taxon>
        <taxon>Haloarchaeobius</taxon>
    </lineage>
</organism>
<dbReference type="EMBL" id="FNIA01000009">
    <property type="protein sequence ID" value="SDM91488.1"/>
    <property type="molecule type" value="Genomic_DNA"/>
</dbReference>
<keyword evidence="1" id="KW-0472">Membrane</keyword>
<reference evidence="2 3" key="1">
    <citation type="submission" date="2016-10" db="EMBL/GenBank/DDBJ databases">
        <authorList>
            <person name="de Groot N.N."/>
        </authorList>
    </citation>
    <scope>NUCLEOTIDE SEQUENCE [LARGE SCALE GENOMIC DNA]</scope>
    <source>
        <strain evidence="3">EB21,IBRC-M 10013,KCTC 4048</strain>
    </source>
</reference>
<dbReference type="Pfam" id="PF26007">
    <property type="entry name" value="DUF8000"/>
    <property type="match status" value="1"/>
</dbReference>
<sequence>MSDSVEITAKHARIALFGVTVVCLLLTVVLVAISVGGPRGVAVGAVLSPVAVLVAVGSWRSLTGKAVGPVMGTPWDITHDRYAFPGQAAKERWLRTVRRLPDGDDAEDEEC</sequence>
<protein>
    <submittedName>
        <fullName evidence="2">Uncharacterized protein</fullName>
    </submittedName>
</protein>
<evidence type="ECO:0000256" key="1">
    <source>
        <dbReference type="SAM" id="Phobius"/>
    </source>
</evidence>
<dbReference type="InterPro" id="IPR058313">
    <property type="entry name" value="DUF8000"/>
</dbReference>
<accession>A0A1G9X485</accession>
<name>A0A1G9X485_9EURY</name>
<proteinExistence type="predicted"/>
<keyword evidence="3" id="KW-1185">Reference proteome</keyword>
<dbReference type="AlphaFoldDB" id="A0A1G9X485"/>
<gene>
    <name evidence="2" type="ORF">SAMN05192554_109142</name>
</gene>
<dbReference type="RefSeq" id="WP_089733425.1">
    <property type="nucleotide sequence ID" value="NZ_FNIA01000009.1"/>
</dbReference>
<dbReference type="OrthoDB" id="293379at2157"/>
<dbReference type="Proteomes" id="UP000199370">
    <property type="component" value="Unassembled WGS sequence"/>
</dbReference>
<evidence type="ECO:0000313" key="2">
    <source>
        <dbReference type="EMBL" id="SDM91488.1"/>
    </source>
</evidence>
<keyword evidence="1" id="KW-1133">Transmembrane helix</keyword>
<feature type="transmembrane region" description="Helical" evidence="1">
    <location>
        <begin position="12"/>
        <end position="35"/>
    </location>
</feature>
<evidence type="ECO:0000313" key="3">
    <source>
        <dbReference type="Proteomes" id="UP000199370"/>
    </source>
</evidence>
<feature type="transmembrane region" description="Helical" evidence="1">
    <location>
        <begin position="41"/>
        <end position="59"/>
    </location>
</feature>